<dbReference type="Proteomes" id="UP001620645">
    <property type="component" value="Unassembled WGS sequence"/>
</dbReference>
<comment type="caution">
    <text evidence="2">The sequence shown here is derived from an EMBL/GenBank/DDBJ whole genome shotgun (WGS) entry which is preliminary data.</text>
</comment>
<name>A0ABD2HPY8_HETSC</name>
<dbReference type="InterPro" id="IPR023591">
    <property type="entry name" value="Ribosomal_uS2_flav_dom_sf"/>
</dbReference>
<accession>A0ABD2HPY8</accession>
<evidence type="ECO:0000256" key="1">
    <source>
        <dbReference type="SAM" id="MobiDB-lite"/>
    </source>
</evidence>
<protein>
    <submittedName>
        <fullName evidence="2">Uncharacterized protein</fullName>
    </submittedName>
</protein>
<keyword evidence="3" id="KW-1185">Reference proteome</keyword>
<sequence length="195" mass="21959">MKFLVCKLHNGTKKAFTSSTFVKPVAQRDVLKFSAHPQIGVSPIVDRLMPGTLTDQIQKIFKEPRLLWCVLREHAGDCGGQHGLVVEICGHCHPVKQQRPSRSRWALKCVRCASVGDCTASAPRRTQLNCPPSVAIRLPSSDTTPTNRRKQQKQQQQLGPHMQMFDTGTENVTNCGTVDPWDALFFRELHPYQSW</sequence>
<reference evidence="2 3" key="1">
    <citation type="submission" date="2024-10" db="EMBL/GenBank/DDBJ databases">
        <authorList>
            <person name="Kim D."/>
        </authorList>
    </citation>
    <scope>NUCLEOTIDE SEQUENCE [LARGE SCALE GENOMIC DNA]</scope>
    <source>
        <strain evidence="2">Taebaek</strain>
    </source>
</reference>
<dbReference type="AlphaFoldDB" id="A0ABD2HPY8"/>
<feature type="region of interest" description="Disordered" evidence="1">
    <location>
        <begin position="131"/>
        <end position="160"/>
    </location>
</feature>
<gene>
    <name evidence="2" type="ORF">niasHS_015463</name>
</gene>
<proteinExistence type="predicted"/>
<evidence type="ECO:0000313" key="3">
    <source>
        <dbReference type="Proteomes" id="UP001620645"/>
    </source>
</evidence>
<evidence type="ECO:0000313" key="2">
    <source>
        <dbReference type="EMBL" id="KAL3069854.1"/>
    </source>
</evidence>
<dbReference type="Gene3D" id="3.40.50.10490">
    <property type="entry name" value="Glucose-6-phosphate isomerase like protein, domain 1"/>
    <property type="match status" value="1"/>
</dbReference>
<dbReference type="SUPFAM" id="SSF52313">
    <property type="entry name" value="Ribosomal protein S2"/>
    <property type="match status" value="1"/>
</dbReference>
<organism evidence="2 3">
    <name type="scientific">Heterodera schachtii</name>
    <name type="common">Sugarbeet cyst nematode worm</name>
    <name type="synonym">Tylenchus schachtii</name>
    <dbReference type="NCBI Taxonomy" id="97005"/>
    <lineage>
        <taxon>Eukaryota</taxon>
        <taxon>Metazoa</taxon>
        <taxon>Ecdysozoa</taxon>
        <taxon>Nematoda</taxon>
        <taxon>Chromadorea</taxon>
        <taxon>Rhabditida</taxon>
        <taxon>Tylenchina</taxon>
        <taxon>Tylenchomorpha</taxon>
        <taxon>Tylenchoidea</taxon>
        <taxon>Heteroderidae</taxon>
        <taxon>Heteroderinae</taxon>
        <taxon>Heterodera</taxon>
    </lineage>
</organism>
<dbReference type="EMBL" id="JBICCN010000423">
    <property type="protein sequence ID" value="KAL3069854.1"/>
    <property type="molecule type" value="Genomic_DNA"/>
</dbReference>